<dbReference type="GO" id="GO:0005829">
    <property type="term" value="C:cytosol"/>
    <property type="evidence" value="ECO:0007669"/>
    <property type="project" value="TreeGrafter"/>
</dbReference>
<proteinExistence type="inferred from homology"/>
<feature type="domain" description="Flavodoxin-like fold" evidence="3">
    <location>
        <begin position="13"/>
        <end position="198"/>
    </location>
</feature>
<organism evidence="4 5">
    <name type="scientific">Celeribacter halophilus</name>
    <dbReference type="NCBI Taxonomy" id="576117"/>
    <lineage>
        <taxon>Bacteria</taxon>
        <taxon>Pseudomonadati</taxon>
        <taxon>Pseudomonadota</taxon>
        <taxon>Alphaproteobacteria</taxon>
        <taxon>Rhodobacterales</taxon>
        <taxon>Roseobacteraceae</taxon>
        <taxon>Celeribacter</taxon>
    </lineage>
</organism>
<reference evidence="4" key="1">
    <citation type="submission" date="2023-07" db="EMBL/GenBank/DDBJ databases">
        <title>Genome content predicts the carbon catabolic preferences of heterotrophic bacteria.</title>
        <authorList>
            <person name="Gralka M."/>
        </authorList>
    </citation>
    <scope>NUCLEOTIDE SEQUENCE</scope>
    <source>
        <strain evidence="4">I2M02</strain>
    </source>
</reference>
<dbReference type="InterPro" id="IPR051545">
    <property type="entry name" value="NAD(P)H_dehydrogenase_qn"/>
</dbReference>
<dbReference type="EMBL" id="JAUOPJ010000007">
    <property type="protein sequence ID" value="MDO6457389.1"/>
    <property type="molecule type" value="Genomic_DNA"/>
</dbReference>
<evidence type="ECO:0000256" key="1">
    <source>
        <dbReference type="ARBA" id="ARBA00006252"/>
    </source>
</evidence>
<comment type="similarity">
    <text evidence="1">Belongs to the NAD(P)H dehydrogenase (quinone) family.</text>
</comment>
<dbReference type="Proteomes" id="UP001169823">
    <property type="component" value="Unassembled WGS sequence"/>
</dbReference>
<protein>
    <submittedName>
        <fullName evidence="4">NAD(P)H-dependent oxidoreductase</fullName>
        <ecNumber evidence="4">1.-.-.-</ecNumber>
        <ecNumber evidence="4">1.6.99.-</ecNumber>
    </submittedName>
</protein>
<dbReference type="InterPro" id="IPR029039">
    <property type="entry name" value="Flavoprotein-like_sf"/>
</dbReference>
<comment type="caution">
    <text evidence="4">The sequence shown here is derived from an EMBL/GenBank/DDBJ whole genome shotgun (WGS) entry which is preliminary data.</text>
</comment>
<dbReference type="RefSeq" id="WP_303479697.1">
    <property type="nucleotide sequence ID" value="NZ_JAUOPJ010000007.1"/>
</dbReference>
<dbReference type="EC" id="1.6.99.-" evidence="4"/>
<dbReference type="Gene3D" id="3.40.50.360">
    <property type="match status" value="1"/>
</dbReference>
<dbReference type="PANTHER" id="PTHR10204:SF34">
    <property type="entry name" value="NAD(P)H DEHYDROGENASE [QUINONE] 1 ISOFORM 1"/>
    <property type="match status" value="1"/>
</dbReference>
<dbReference type="InterPro" id="IPR003680">
    <property type="entry name" value="Flavodoxin_fold"/>
</dbReference>
<gene>
    <name evidence="4" type="ORF">Q4494_09880</name>
</gene>
<name>A0AAW7XWU2_9RHOB</name>
<evidence type="ECO:0000313" key="4">
    <source>
        <dbReference type="EMBL" id="MDO6457389.1"/>
    </source>
</evidence>
<dbReference type="PANTHER" id="PTHR10204">
    <property type="entry name" value="NAD P H OXIDOREDUCTASE-RELATED"/>
    <property type="match status" value="1"/>
</dbReference>
<dbReference type="EC" id="1.-.-.-" evidence="4"/>
<evidence type="ECO:0000313" key="5">
    <source>
        <dbReference type="Proteomes" id="UP001169823"/>
    </source>
</evidence>
<dbReference type="GO" id="GO:0003955">
    <property type="term" value="F:NAD(P)H dehydrogenase (quinone) activity"/>
    <property type="evidence" value="ECO:0007669"/>
    <property type="project" value="TreeGrafter"/>
</dbReference>
<dbReference type="SUPFAM" id="SSF52218">
    <property type="entry name" value="Flavoproteins"/>
    <property type="match status" value="1"/>
</dbReference>
<evidence type="ECO:0000259" key="3">
    <source>
        <dbReference type="Pfam" id="PF02525"/>
    </source>
</evidence>
<dbReference type="AlphaFoldDB" id="A0AAW7XWU2"/>
<sequence>MSSASPATSPKGRVLVLYAHPCPESFNAAVHEVVVETLAKSGWEVDDCDLNREGFFPVLTEIERRGYHDEPENIEPVRPYVERIQAADAIVMVFPVWNFGYPAILKGFLDRVFLPGVSFKLIDGKVRPGLTNIKKLYACATYGGTRWRAIQNADPPRKCVTRAVWYACGMPKKKYIACYDMNRNTEPKLKAHLERVRREMEAM</sequence>
<accession>A0AAW7XWU2</accession>
<evidence type="ECO:0000256" key="2">
    <source>
        <dbReference type="ARBA" id="ARBA00023002"/>
    </source>
</evidence>
<dbReference type="Pfam" id="PF02525">
    <property type="entry name" value="Flavodoxin_2"/>
    <property type="match status" value="1"/>
</dbReference>
<keyword evidence="2 4" id="KW-0560">Oxidoreductase</keyword>